<feature type="non-terminal residue" evidence="2">
    <location>
        <position position="1"/>
    </location>
</feature>
<dbReference type="KEGG" id="qsa:O6P43_020191"/>
<proteinExistence type="predicted"/>
<accession>A0AAD7LLR3</accession>
<feature type="chain" id="PRO_5042225613" evidence="1">
    <location>
        <begin position="19"/>
        <end position="117"/>
    </location>
</feature>
<name>A0AAD7LLR3_QUISA</name>
<dbReference type="Proteomes" id="UP001163823">
    <property type="component" value="Chromosome 8"/>
</dbReference>
<reference evidence="2" key="1">
    <citation type="journal article" date="2023" name="Science">
        <title>Elucidation of the pathway for biosynthesis of saponin adjuvants from the soapbark tree.</title>
        <authorList>
            <person name="Reed J."/>
            <person name="Orme A."/>
            <person name="El-Demerdash A."/>
            <person name="Owen C."/>
            <person name="Martin L.B.B."/>
            <person name="Misra R.C."/>
            <person name="Kikuchi S."/>
            <person name="Rejzek M."/>
            <person name="Martin A.C."/>
            <person name="Harkess A."/>
            <person name="Leebens-Mack J."/>
            <person name="Louveau T."/>
            <person name="Stephenson M.J."/>
            <person name="Osbourn A."/>
        </authorList>
    </citation>
    <scope>NUCLEOTIDE SEQUENCE</scope>
    <source>
        <strain evidence="2">S10</strain>
    </source>
</reference>
<protein>
    <submittedName>
        <fullName evidence="2">Small heat-shock protein</fullName>
    </submittedName>
</protein>
<organism evidence="2 3">
    <name type="scientific">Quillaja saponaria</name>
    <name type="common">Soap bark tree</name>
    <dbReference type="NCBI Taxonomy" id="32244"/>
    <lineage>
        <taxon>Eukaryota</taxon>
        <taxon>Viridiplantae</taxon>
        <taxon>Streptophyta</taxon>
        <taxon>Embryophyta</taxon>
        <taxon>Tracheophyta</taxon>
        <taxon>Spermatophyta</taxon>
        <taxon>Magnoliopsida</taxon>
        <taxon>eudicotyledons</taxon>
        <taxon>Gunneridae</taxon>
        <taxon>Pentapetalae</taxon>
        <taxon>rosids</taxon>
        <taxon>fabids</taxon>
        <taxon>Fabales</taxon>
        <taxon>Quillajaceae</taxon>
        <taxon>Quillaja</taxon>
    </lineage>
</organism>
<comment type="caution">
    <text evidence="2">The sequence shown here is derived from an EMBL/GenBank/DDBJ whole genome shotgun (WGS) entry which is preliminary data.</text>
</comment>
<dbReference type="AlphaFoldDB" id="A0AAD7LLR3"/>
<evidence type="ECO:0000256" key="1">
    <source>
        <dbReference type="SAM" id="SignalP"/>
    </source>
</evidence>
<feature type="signal peptide" evidence="1">
    <location>
        <begin position="1"/>
        <end position="18"/>
    </location>
</feature>
<evidence type="ECO:0000313" key="3">
    <source>
        <dbReference type="Proteomes" id="UP001163823"/>
    </source>
</evidence>
<dbReference type="EMBL" id="JARAOO010000008">
    <property type="protein sequence ID" value="KAJ7959641.1"/>
    <property type="molecule type" value="Genomic_DNA"/>
</dbReference>
<keyword evidence="1" id="KW-0732">Signal</keyword>
<keyword evidence="3" id="KW-1185">Reference proteome</keyword>
<evidence type="ECO:0000313" key="2">
    <source>
        <dbReference type="EMBL" id="KAJ7959641.1"/>
    </source>
</evidence>
<gene>
    <name evidence="2" type="ORF">O6P43_020191</name>
</gene>
<sequence>LLLFLLLIHLHTPSKFYSLELKEMESEVIRHRINTIVAHFASNDDIPATHIIPLNYTSSLNFVISRRDNKIALVTSLDFSESLCFTMGMWGVRVNGYYNSSHHRPIRIAFLPIRPRC</sequence>